<comment type="caution">
    <text evidence="1">The sequence shown here is derived from an EMBL/GenBank/DDBJ whole genome shotgun (WGS) entry which is preliminary data.</text>
</comment>
<dbReference type="EMBL" id="JADIMS010000055">
    <property type="protein sequence ID" value="MBO8450126.1"/>
    <property type="molecule type" value="Genomic_DNA"/>
</dbReference>
<accession>A0A9D9EL65</accession>
<reference evidence="1" key="2">
    <citation type="journal article" date="2021" name="PeerJ">
        <title>Extensive microbial diversity within the chicken gut microbiome revealed by metagenomics and culture.</title>
        <authorList>
            <person name="Gilroy R."/>
            <person name="Ravi A."/>
            <person name="Getino M."/>
            <person name="Pursley I."/>
            <person name="Horton D.L."/>
            <person name="Alikhan N.F."/>
            <person name="Baker D."/>
            <person name="Gharbi K."/>
            <person name="Hall N."/>
            <person name="Watson M."/>
            <person name="Adriaenssens E.M."/>
            <person name="Foster-Nyarko E."/>
            <person name="Jarju S."/>
            <person name="Secka A."/>
            <person name="Antonio M."/>
            <person name="Oren A."/>
            <person name="Chaudhuri R.R."/>
            <person name="La Ragione R."/>
            <person name="Hildebrand F."/>
            <person name="Pallen M.J."/>
        </authorList>
    </citation>
    <scope>NUCLEOTIDE SEQUENCE</scope>
    <source>
        <strain evidence="1">B3-4054</strain>
    </source>
</reference>
<sequence>MNALDKFFSDAGRIIRAADRRNPASLRESFDRLSALFAEELARCPGITDDLARETAGFWKGKYGPVLLSPDTAEPDREEAASWAGRVLALFCGGFGAEMDFSPEDWAELQAAVSAEADFLDVQVLSAIMSVFVERGVL</sequence>
<organism evidence="1 2">
    <name type="scientific">Candidatus Avitreponema avistercoris</name>
    <dbReference type="NCBI Taxonomy" id="2840705"/>
    <lineage>
        <taxon>Bacteria</taxon>
        <taxon>Pseudomonadati</taxon>
        <taxon>Spirochaetota</taxon>
        <taxon>Spirochaetia</taxon>
        <taxon>Spirochaetales</taxon>
        <taxon>Candidatus Avitreponema</taxon>
    </lineage>
</organism>
<gene>
    <name evidence="1" type="ORF">IAA96_03365</name>
</gene>
<dbReference type="AlphaFoldDB" id="A0A9D9EL65"/>
<name>A0A9D9EL65_9SPIR</name>
<evidence type="ECO:0000313" key="2">
    <source>
        <dbReference type="Proteomes" id="UP000823616"/>
    </source>
</evidence>
<protein>
    <submittedName>
        <fullName evidence="1">Uncharacterized protein</fullName>
    </submittedName>
</protein>
<proteinExistence type="predicted"/>
<dbReference type="Proteomes" id="UP000823616">
    <property type="component" value="Unassembled WGS sequence"/>
</dbReference>
<reference evidence="1" key="1">
    <citation type="submission" date="2020-10" db="EMBL/GenBank/DDBJ databases">
        <authorList>
            <person name="Gilroy R."/>
        </authorList>
    </citation>
    <scope>NUCLEOTIDE SEQUENCE</scope>
    <source>
        <strain evidence="1">B3-4054</strain>
    </source>
</reference>
<evidence type="ECO:0000313" key="1">
    <source>
        <dbReference type="EMBL" id="MBO8450126.1"/>
    </source>
</evidence>